<gene>
    <name evidence="2" type="ORF">HNR10_000883</name>
</gene>
<accession>A0A7Z0J8R6</accession>
<dbReference type="Proteomes" id="UP000572051">
    <property type="component" value="Unassembled WGS sequence"/>
</dbReference>
<dbReference type="Pfam" id="PF23544">
    <property type="entry name" value="AtuA_ferredoxin"/>
    <property type="match status" value="1"/>
</dbReference>
<evidence type="ECO:0000313" key="2">
    <source>
        <dbReference type="EMBL" id="NYJ33002.1"/>
    </source>
</evidence>
<dbReference type="AlphaFoldDB" id="A0A7Z0J8R6"/>
<keyword evidence="3" id="KW-1185">Reference proteome</keyword>
<reference evidence="2 3" key="1">
    <citation type="submission" date="2020-07" db="EMBL/GenBank/DDBJ databases">
        <title>Sequencing the genomes of 1000 actinobacteria strains.</title>
        <authorList>
            <person name="Klenk H.-P."/>
        </authorList>
    </citation>
    <scope>NUCLEOTIDE SEQUENCE [LARGE SCALE GENOMIC DNA]</scope>
    <source>
        <strain evidence="2 3">DSM 44442</strain>
    </source>
</reference>
<sequence>MSVRLYDVAHARTGDKGNLNTIALIPYDPAWYPVLCETATPERVADFLGERVRGPVTVHRLDRLPALLLVCARACEDTVTTSLYLDTHGKSLGSVLLGLPLEAGAAPWPARG</sequence>
<evidence type="ECO:0000313" key="3">
    <source>
        <dbReference type="Proteomes" id="UP000572051"/>
    </source>
</evidence>
<comment type="caution">
    <text evidence="2">The sequence shown here is derived from an EMBL/GenBank/DDBJ whole genome shotgun (WGS) entry which is preliminary data.</text>
</comment>
<name>A0A7Z0J8R6_9ACTN</name>
<dbReference type="InterPro" id="IPR056362">
    <property type="entry name" value="AtuA-like_ferredoxin_dom"/>
</dbReference>
<proteinExistence type="predicted"/>
<evidence type="ECO:0000259" key="1">
    <source>
        <dbReference type="Pfam" id="PF23544"/>
    </source>
</evidence>
<feature type="domain" description="AtuA-like ferredoxin-fold" evidence="1">
    <location>
        <begin position="3"/>
        <end position="100"/>
    </location>
</feature>
<dbReference type="EMBL" id="JACCFS010000001">
    <property type="protein sequence ID" value="NYJ33002.1"/>
    <property type="molecule type" value="Genomic_DNA"/>
</dbReference>
<organism evidence="2 3">
    <name type="scientific">Nocardiopsis aegyptia</name>
    <dbReference type="NCBI Taxonomy" id="220378"/>
    <lineage>
        <taxon>Bacteria</taxon>
        <taxon>Bacillati</taxon>
        <taxon>Actinomycetota</taxon>
        <taxon>Actinomycetes</taxon>
        <taxon>Streptosporangiales</taxon>
        <taxon>Nocardiopsidaceae</taxon>
        <taxon>Nocardiopsis</taxon>
    </lineage>
</organism>
<dbReference type="RefSeq" id="WP_179821005.1">
    <property type="nucleotide sequence ID" value="NZ_JACCFS010000001.1"/>
</dbReference>
<protein>
    <recommendedName>
        <fullName evidence="1">AtuA-like ferredoxin-fold domain-containing protein</fullName>
    </recommendedName>
</protein>